<dbReference type="FunFam" id="1.20.5.370:FF:000010">
    <property type="entry name" value="Myosin heavy chain, isoform G"/>
    <property type="match status" value="1"/>
</dbReference>
<evidence type="ECO:0000256" key="2">
    <source>
        <dbReference type="ARBA" id="ARBA00022433"/>
    </source>
</evidence>
<evidence type="ECO:0000259" key="9">
    <source>
        <dbReference type="Pfam" id="PF01576"/>
    </source>
</evidence>
<evidence type="ECO:0000256" key="4">
    <source>
        <dbReference type="ARBA" id="ARBA00023054"/>
    </source>
</evidence>
<reference evidence="10" key="2">
    <citation type="submission" date="2025-09" db="UniProtKB">
        <authorList>
            <consortium name="Ensembl"/>
        </authorList>
    </citation>
    <scope>IDENTIFICATION</scope>
</reference>
<keyword evidence="7" id="KW-0514">Muscle protein</keyword>
<sequence length="267" mass="30634">MEKSDIRLRAALEQTDRVRKTCENEMLEAAERVGLLSTQNAALLNQKRKLETDLSLLTGEVDEAVQESRSAGEKAKKAVTDAALMAEELKKEQDSSSLLERMKRNMEATVKDLQVKLDEAEQAAQRGGRKQLHKLETRVRELQLELLEERKRSEEFQKSLRRSERRAKELSLQSEEDRKNLLRMQELIEKLQAKAKSYKRQAETAEEQVSNTSVRFRKIQQDLDGAEERADIAETAVNKLRLRTREHSGAVVLVGPARSALWFTSNY</sequence>
<dbReference type="InterPro" id="IPR014751">
    <property type="entry name" value="XRCC4-like_C"/>
</dbReference>
<proteinExistence type="predicted"/>
<keyword evidence="6" id="KW-0505">Motor protein</keyword>
<dbReference type="Proteomes" id="UP000261380">
    <property type="component" value="Unplaced"/>
</dbReference>
<accession>A0A3B5MEF1</accession>
<dbReference type="SUPFAM" id="SSF57997">
    <property type="entry name" value="Tropomyosin"/>
    <property type="match status" value="1"/>
</dbReference>
<evidence type="ECO:0000256" key="8">
    <source>
        <dbReference type="SAM" id="Coils"/>
    </source>
</evidence>
<keyword evidence="2" id="KW-0787">Thick filament</keyword>
<evidence type="ECO:0000256" key="6">
    <source>
        <dbReference type="ARBA" id="ARBA00023175"/>
    </source>
</evidence>
<comment type="subcellular location">
    <subcellularLocation>
        <location evidence="1">Cytoplasm</location>
        <location evidence="1">Myofibril</location>
    </subcellularLocation>
</comment>
<dbReference type="STRING" id="32473.ENSXCOP00000021930"/>
<feature type="coiled-coil region" evidence="8">
    <location>
        <begin position="99"/>
        <end position="243"/>
    </location>
</feature>
<keyword evidence="11" id="KW-1185">Reference proteome</keyword>
<evidence type="ECO:0000313" key="11">
    <source>
        <dbReference type="Proteomes" id="UP000261380"/>
    </source>
</evidence>
<keyword evidence="3" id="KW-0963">Cytoplasm</keyword>
<protein>
    <recommendedName>
        <fullName evidence="9">Myosin tail domain-containing protein</fullName>
    </recommendedName>
</protein>
<keyword evidence="4 8" id="KW-0175">Coiled coil</keyword>
<name>A0A3B5MEF1_9TELE</name>
<feature type="domain" description="Myosin tail" evidence="9">
    <location>
        <begin position="1"/>
        <end position="242"/>
    </location>
</feature>
<dbReference type="PANTHER" id="PTHR46349:SF6">
    <property type="entry name" value="MYOSIN-6-LIKE"/>
    <property type="match status" value="1"/>
</dbReference>
<evidence type="ECO:0000313" key="10">
    <source>
        <dbReference type="Ensembl" id="ENSXCOP00000021930.1"/>
    </source>
</evidence>
<evidence type="ECO:0000256" key="5">
    <source>
        <dbReference type="ARBA" id="ARBA00023123"/>
    </source>
</evidence>
<dbReference type="GeneTree" id="ENSGT00940000163461"/>
<dbReference type="AlphaFoldDB" id="A0A3B5MEF1"/>
<reference evidence="10" key="1">
    <citation type="submission" date="2025-08" db="UniProtKB">
        <authorList>
            <consortium name="Ensembl"/>
        </authorList>
    </citation>
    <scope>IDENTIFICATION</scope>
</reference>
<feature type="coiled-coil region" evidence="8">
    <location>
        <begin position="40"/>
        <end position="67"/>
    </location>
</feature>
<dbReference type="Ensembl" id="ENSXCOT00000022197.1">
    <property type="protein sequence ID" value="ENSXCOP00000021930.1"/>
    <property type="gene ID" value="ENSXCOG00000016388.1"/>
</dbReference>
<dbReference type="PANTHER" id="PTHR46349">
    <property type="entry name" value="CINGULIN-LIKE PROTEIN 1-RELATED"/>
    <property type="match status" value="1"/>
</dbReference>
<dbReference type="InterPro" id="IPR002928">
    <property type="entry name" value="Myosin_tail"/>
</dbReference>
<keyword evidence="5" id="KW-0518">Myosin</keyword>
<organism evidence="10 11">
    <name type="scientific">Xiphophorus couchianus</name>
    <name type="common">Monterrey platyfish</name>
    <dbReference type="NCBI Taxonomy" id="32473"/>
    <lineage>
        <taxon>Eukaryota</taxon>
        <taxon>Metazoa</taxon>
        <taxon>Chordata</taxon>
        <taxon>Craniata</taxon>
        <taxon>Vertebrata</taxon>
        <taxon>Euteleostomi</taxon>
        <taxon>Actinopterygii</taxon>
        <taxon>Neopterygii</taxon>
        <taxon>Teleostei</taxon>
        <taxon>Neoteleostei</taxon>
        <taxon>Acanthomorphata</taxon>
        <taxon>Ovalentaria</taxon>
        <taxon>Atherinomorphae</taxon>
        <taxon>Cyprinodontiformes</taxon>
        <taxon>Poeciliidae</taxon>
        <taxon>Poeciliinae</taxon>
        <taxon>Xiphophorus</taxon>
    </lineage>
</organism>
<evidence type="ECO:0000256" key="3">
    <source>
        <dbReference type="ARBA" id="ARBA00022490"/>
    </source>
</evidence>
<dbReference type="Pfam" id="PF01576">
    <property type="entry name" value="Myosin_tail_1"/>
    <property type="match status" value="1"/>
</dbReference>
<dbReference type="Gene3D" id="1.20.5.370">
    <property type="match status" value="2"/>
</dbReference>
<evidence type="ECO:0000256" key="1">
    <source>
        <dbReference type="ARBA" id="ARBA00004657"/>
    </source>
</evidence>
<dbReference type="GO" id="GO:0016459">
    <property type="term" value="C:myosin complex"/>
    <property type="evidence" value="ECO:0007669"/>
    <property type="project" value="UniProtKB-KW"/>
</dbReference>
<evidence type="ECO:0000256" key="7">
    <source>
        <dbReference type="ARBA" id="ARBA00023179"/>
    </source>
</evidence>